<organism evidence="2 3">
    <name type="scientific">Steinernema carpocapsae</name>
    <name type="common">Entomopathogenic nematode</name>
    <dbReference type="NCBI Taxonomy" id="34508"/>
    <lineage>
        <taxon>Eukaryota</taxon>
        <taxon>Metazoa</taxon>
        <taxon>Ecdysozoa</taxon>
        <taxon>Nematoda</taxon>
        <taxon>Chromadorea</taxon>
        <taxon>Rhabditida</taxon>
        <taxon>Tylenchina</taxon>
        <taxon>Panagrolaimomorpha</taxon>
        <taxon>Strongyloidoidea</taxon>
        <taxon>Steinernematidae</taxon>
        <taxon>Steinernema</taxon>
    </lineage>
</organism>
<gene>
    <name evidence="2" type="ORF">L596_003023</name>
</gene>
<keyword evidence="3" id="KW-1185">Reference proteome</keyword>
<dbReference type="OrthoDB" id="5865779at2759"/>
<dbReference type="STRING" id="34508.A0A4U8UU24"/>
<sequence length="225" mass="25435">MCLARVIHKLGTVPLAPRPPGCPIPLTVWSIFVFRAPCLLIDCESLMSVQEVEERRKLFASSTGRSVSAPPRKKWYKRVPYNLRRIGSQQNILQDQLVSRRLVGAITMWHDIHANLLQLSIDRSSPVSSDSSDGSSTTSSCESLYIDEEETQQANISKPNENFKEDDSHHESECMDMVHEIRNIKSNTKINGKMSISNPELTSVQLKAMFPELSDHWSLENKRGT</sequence>
<dbReference type="AlphaFoldDB" id="A0A4U8UU24"/>
<evidence type="ECO:0000313" key="2">
    <source>
        <dbReference type="EMBL" id="TMS35667.1"/>
    </source>
</evidence>
<proteinExistence type="predicted"/>
<feature type="compositionally biased region" description="Basic and acidic residues" evidence="1">
    <location>
        <begin position="161"/>
        <end position="172"/>
    </location>
</feature>
<reference evidence="2 3" key="2">
    <citation type="journal article" date="2019" name="G3 (Bethesda)">
        <title>Hybrid Assembly of the Genome of the Entomopathogenic Nematode Steinernema carpocapsae Identifies the X-Chromosome.</title>
        <authorList>
            <person name="Serra L."/>
            <person name="Macchietto M."/>
            <person name="Macias-Munoz A."/>
            <person name="McGill C.J."/>
            <person name="Rodriguez I.M."/>
            <person name="Rodriguez B."/>
            <person name="Murad R."/>
            <person name="Mortazavi A."/>
        </authorList>
    </citation>
    <scope>NUCLEOTIDE SEQUENCE [LARGE SCALE GENOMIC DNA]</scope>
    <source>
        <strain evidence="2 3">ALL</strain>
    </source>
</reference>
<protein>
    <submittedName>
        <fullName evidence="2">Uncharacterized protein</fullName>
    </submittedName>
</protein>
<name>A0A4U8UU24_STECR</name>
<dbReference type="EMBL" id="AZBU02000001">
    <property type="protein sequence ID" value="TMS35667.1"/>
    <property type="molecule type" value="Genomic_DNA"/>
</dbReference>
<dbReference type="Proteomes" id="UP000298663">
    <property type="component" value="Chromosome X"/>
</dbReference>
<feature type="region of interest" description="Disordered" evidence="1">
    <location>
        <begin position="150"/>
        <end position="172"/>
    </location>
</feature>
<evidence type="ECO:0000313" key="3">
    <source>
        <dbReference type="Proteomes" id="UP000298663"/>
    </source>
</evidence>
<accession>A0A4U8UU24</accession>
<dbReference type="EMBL" id="CM016762">
    <property type="protein sequence ID" value="TMS35667.1"/>
    <property type="molecule type" value="Genomic_DNA"/>
</dbReference>
<comment type="caution">
    <text evidence="2">The sequence shown here is derived from an EMBL/GenBank/DDBJ whole genome shotgun (WGS) entry which is preliminary data.</text>
</comment>
<reference evidence="2 3" key="1">
    <citation type="journal article" date="2015" name="Genome Biol.">
        <title>Comparative genomics of Steinernema reveals deeply conserved gene regulatory networks.</title>
        <authorList>
            <person name="Dillman A.R."/>
            <person name="Macchietto M."/>
            <person name="Porter C.F."/>
            <person name="Rogers A."/>
            <person name="Williams B."/>
            <person name="Antoshechkin I."/>
            <person name="Lee M.M."/>
            <person name="Goodwin Z."/>
            <person name="Lu X."/>
            <person name="Lewis E.E."/>
            <person name="Goodrich-Blair H."/>
            <person name="Stock S.P."/>
            <person name="Adams B.J."/>
            <person name="Sternberg P.W."/>
            <person name="Mortazavi A."/>
        </authorList>
    </citation>
    <scope>NUCLEOTIDE SEQUENCE [LARGE SCALE GENOMIC DNA]</scope>
    <source>
        <strain evidence="2 3">ALL</strain>
    </source>
</reference>
<evidence type="ECO:0000256" key="1">
    <source>
        <dbReference type="SAM" id="MobiDB-lite"/>
    </source>
</evidence>